<accession>A0A6L2PZF0</accession>
<feature type="domain" description="Peptidase C1A papain C-terminal" evidence="8">
    <location>
        <begin position="136"/>
        <end position="384"/>
    </location>
</feature>
<dbReference type="OrthoDB" id="640249at2759"/>
<dbReference type="CDD" id="cd02620">
    <property type="entry name" value="Peptidase_C1A_CathepsinB"/>
    <property type="match status" value="1"/>
</dbReference>
<dbReference type="SUPFAM" id="SSF54001">
    <property type="entry name" value="Cysteine proteinases"/>
    <property type="match status" value="1"/>
</dbReference>
<dbReference type="PROSITE" id="PS00640">
    <property type="entry name" value="THIOL_PROTEASE_ASN"/>
    <property type="match status" value="1"/>
</dbReference>
<dbReference type="SMART" id="SM00645">
    <property type="entry name" value="Pept_C1"/>
    <property type="match status" value="1"/>
</dbReference>
<dbReference type="InterPro" id="IPR025660">
    <property type="entry name" value="Pept_his_AS"/>
</dbReference>
<dbReference type="PROSITE" id="PS00139">
    <property type="entry name" value="THIOL_PROTEASE_CYS"/>
    <property type="match status" value="1"/>
</dbReference>
<dbReference type="AlphaFoldDB" id="A0A6L2PZF0"/>
<sequence length="387" mass="43221">MVDPFSEFSEVCCGPPKMTCYKSYEKLVMGEDLSDHYCQLMLNNTSTVVIIFRHLDRLMREVVQIAVSQHYKPGEWILPKQTVEASEPFPQVQKVAGRNFVEDTPFAYIRQLMGVHRDAHLFRLPPKAGGLANIELPEEFDSREQWPDCPTIKEIRDQGSCGSCWAFGAVEAMSDRVCIHSNGTLHFHFSAEDLVSCCASCGFGCNGGFPGAAWSYWVKKGIVSGGSYNSHQGCQPYAIAPCEHHVNGSRIPCQEGHSTPHCVKQCEEGYDVPYTKDKHFGDRAYSIENDVEKIKHELMTNGPVEGAFTVFEDFLQYKSGVYQHVAGSVLGGHAIRILGWGVEKDTPYWLVANSWNSDWGDNGYFRILQGRDECGIESSISAGLPRI</sequence>
<dbReference type="PROSITE" id="PS00639">
    <property type="entry name" value="THIOL_PROTEASE_HIS"/>
    <property type="match status" value="1"/>
</dbReference>
<keyword evidence="7" id="KW-1015">Disulfide bond</keyword>
<dbReference type="InterPro" id="IPR000668">
    <property type="entry name" value="Peptidase_C1A_C"/>
</dbReference>
<keyword evidence="6" id="KW-0865">Zymogen</keyword>
<dbReference type="PANTHER" id="PTHR12411">
    <property type="entry name" value="CYSTEINE PROTEASE FAMILY C1-RELATED"/>
    <property type="match status" value="1"/>
</dbReference>
<proteinExistence type="inferred from homology"/>
<dbReference type="GO" id="GO:0006508">
    <property type="term" value="P:proteolysis"/>
    <property type="evidence" value="ECO:0007669"/>
    <property type="project" value="UniProtKB-KW"/>
</dbReference>
<dbReference type="Proteomes" id="UP000502823">
    <property type="component" value="Unassembled WGS sequence"/>
</dbReference>
<dbReference type="InterPro" id="IPR000169">
    <property type="entry name" value="Pept_cys_AS"/>
</dbReference>
<reference evidence="10" key="1">
    <citation type="submission" date="2020-01" db="EMBL/GenBank/DDBJ databases">
        <title>Draft genome sequence of the Termite Coptotermes fromosanus.</title>
        <authorList>
            <person name="Itakura S."/>
            <person name="Yosikawa Y."/>
            <person name="Umezawa K."/>
        </authorList>
    </citation>
    <scope>NUCLEOTIDE SEQUENCE [LARGE SCALE GENOMIC DNA]</scope>
</reference>
<evidence type="ECO:0000313" key="10">
    <source>
        <dbReference type="Proteomes" id="UP000502823"/>
    </source>
</evidence>
<evidence type="ECO:0000256" key="5">
    <source>
        <dbReference type="ARBA" id="ARBA00022807"/>
    </source>
</evidence>
<dbReference type="InParanoid" id="A0A6L2PZF0"/>
<keyword evidence="3" id="KW-0732">Signal</keyword>
<gene>
    <name evidence="9" type="ORF">Cfor_12693</name>
</gene>
<evidence type="ECO:0000256" key="1">
    <source>
        <dbReference type="ARBA" id="ARBA00008455"/>
    </source>
</evidence>
<dbReference type="InterPro" id="IPR025661">
    <property type="entry name" value="Pept_asp_AS"/>
</dbReference>
<dbReference type="FunFam" id="3.90.70.10:FF:000031">
    <property type="entry name" value="Cathepsin B"/>
    <property type="match status" value="1"/>
</dbReference>
<evidence type="ECO:0000259" key="8">
    <source>
        <dbReference type="SMART" id="SM00645"/>
    </source>
</evidence>
<keyword evidence="10" id="KW-1185">Reference proteome</keyword>
<dbReference type="Gene3D" id="3.90.70.10">
    <property type="entry name" value="Cysteine proteinases"/>
    <property type="match status" value="1"/>
</dbReference>
<organism evidence="9 10">
    <name type="scientific">Coptotermes formosanus</name>
    <name type="common">Formosan subterranean termite</name>
    <dbReference type="NCBI Taxonomy" id="36987"/>
    <lineage>
        <taxon>Eukaryota</taxon>
        <taxon>Metazoa</taxon>
        <taxon>Ecdysozoa</taxon>
        <taxon>Arthropoda</taxon>
        <taxon>Hexapoda</taxon>
        <taxon>Insecta</taxon>
        <taxon>Pterygota</taxon>
        <taxon>Neoptera</taxon>
        <taxon>Polyneoptera</taxon>
        <taxon>Dictyoptera</taxon>
        <taxon>Blattodea</taxon>
        <taxon>Blattoidea</taxon>
        <taxon>Termitoidae</taxon>
        <taxon>Rhinotermitidae</taxon>
        <taxon>Coptotermes</taxon>
    </lineage>
</organism>
<evidence type="ECO:0000256" key="7">
    <source>
        <dbReference type="ARBA" id="ARBA00023157"/>
    </source>
</evidence>
<evidence type="ECO:0000256" key="3">
    <source>
        <dbReference type="ARBA" id="ARBA00022729"/>
    </source>
</evidence>
<comment type="similarity">
    <text evidence="1">Belongs to the peptidase C1 family.</text>
</comment>
<evidence type="ECO:0000256" key="4">
    <source>
        <dbReference type="ARBA" id="ARBA00022801"/>
    </source>
</evidence>
<dbReference type="FunCoup" id="A0A6L2PZF0">
    <property type="interactions" value="805"/>
</dbReference>
<evidence type="ECO:0000256" key="2">
    <source>
        <dbReference type="ARBA" id="ARBA00022670"/>
    </source>
</evidence>
<evidence type="ECO:0000256" key="6">
    <source>
        <dbReference type="ARBA" id="ARBA00023145"/>
    </source>
</evidence>
<dbReference type="Pfam" id="PF00112">
    <property type="entry name" value="Peptidase_C1"/>
    <property type="match status" value="1"/>
</dbReference>
<keyword evidence="5" id="KW-0788">Thiol protease</keyword>
<dbReference type="EMBL" id="BLKM01000706">
    <property type="protein sequence ID" value="GFG37614.1"/>
    <property type="molecule type" value="Genomic_DNA"/>
</dbReference>
<dbReference type="InterPro" id="IPR038765">
    <property type="entry name" value="Papain-like_cys_pep_sf"/>
</dbReference>
<comment type="caution">
    <text evidence="9">The sequence shown here is derived from an EMBL/GenBank/DDBJ whole genome shotgun (WGS) entry which is preliminary data.</text>
</comment>
<keyword evidence="4" id="KW-0378">Hydrolase</keyword>
<dbReference type="InterPro" id="IPR013128">
    <property type="entry name" value="Peptidase_C1A"/>
</dbReference>
<protein>
    <recommendedName>
        <fullName evidence="8">Peptidase C1A papain C-terminal domain-containing protein</fullName>
    </recommendedName>
</protein>
<keyword evidence="2" id="KW-0645">Protease</keyword>
<name>A0A6L2PZF0_COPFO</name>
<dbReference type="PRINTS" id="PR00705">
    <property type="entry name" value="PAPAIN"/>
</dbReference>
<evidence type="ECO:0000313" key="9">
    <source>
        <dbReference type="EMBL" id="GFG37614.1"/>
    </source>
</evidence>
<dbReference type="GO" id="GO:0008234">
    <property type="term" value="F:cysteine-type peptidase activity"/>
    <property type="evidence" value="ECO:0007669"/>
    <property type="project" value="UniProtKB-KW"/>
</dbReference>